<protein>
    <recommendedName>
        <fullName evidence="4">Effector 5</fullName>
    </recommendedName>
</protein>
<dbReference type="EMBL" id="ML996690">
    <property type="protein sequence ID" value="KAF2402945.1"/>
    <property type="molecule type" value="Genomic_DNA"/>
</dbReference>
<dbReference type="Pfam" id="PF25312">
    <property type="entry name" value="Allergen_Asp_f_4"/>
    <property type="match status" value="1"/>
</dbReference>
<dbReference type="AlphaFoldDB" id="A0A6G1I4N9"/>
<evidence type="ECO:0000313" key="3">
    <source>
        <dbReference type="Proteomes" id="UP000799640"/>
    </source>
</evidence>
<name>A0A6G1I4N9_9PEZI</name>
<reference evidence="2" key="1">
    <citation type="journal article" date="2020" name="Stud. Mycol.">
        <title>101 Dothideomycetes genomes: a test case for predicting lifestyles and emergence of pathogens.</title>
        <authorList>
            <person name="Haridas S."/>
            <person name="Albert R."/>
            <person name="Binder M."/>
            <person name="Bloem J."/>
            <person name="Labutti K."/>
            <person name="Salamov A."/>
            <person name="Andreopoulos B."/>
            <person name="Baker S."/>
            <person name="Barry K."/>
            <person name="Bills G."/>
            <person name="Bluhm B."/>
            <person name="Cannon C."/>
            <person name="Castanera R."/>
            <person name="Culley D."/>
            <person name="Daum C."/>
            <person name="Ezra D."/>
            <person name="Gonzalez J."/>
            <person name="Henrissat B."/>
            <person name="Kuo A."/>
            <person name="Liang C."/>
            <person name="Lipzen A."/>
            <person name="Lutzoni F."/>
            <person name="Magnuson J."/>
            <person name="Mondo S."/>
            <person name="Nolan M."/>
            <person name="Ohm R."/>
            <person name="Pangilinan J."/>
            <person name="Park H.-J."/>
            <person name="Ramirez L."/>
            <person name="Alfaro M."/>
            <person name="Sun H."/>
            <person name="Tritt A."/>
            <person name="Yoshinaga Y."/>
            <person name="Zwiers L.-H."/>
            <person name="Turgeon B."/>
            <person name="Goodwin S."/>
            <person name="Spatafora J."/>
            <person name="Crous P."/>
            <person name="Grigoriev I."/>
        </authorList>
    </citation>
    <scope>NUCLEOTIDE SEQUENCE</scope>
    <source>
        <strain evidence="2">CBS 262.69</strain>
    </source>
</reference>
<evidence type="ECO:0000313" key="2">
    <source>
        <dbReference type="EMBL" id="KAF2402945.1"/>
    </source>
</evidence>
<dbReference type="GO" id="GO:0005576">
    <property type="term" value="C:extracellular region"/>
    <property type="evidence" value="ECO:0007669"/>
    <property type="project" value="InterPro"/>
</dbReference>
<keyword evidence="1" id="KW-0732">Signal</keyword>
<feature type="signal peptide" evidence="1">
    <location>
        <begin position="1"/>
        <end position="21"/>
    </location>
</feature>
<feature type="chain" id="PRO_5026130149" description="Effector 5" evidence="1">
    <location>
        <begin position="22"/>
        <end position="249"/>
    </location>
</feature>
<evidence type="ECO:0008006" key="4">
    <source>
        <dbReference type="Google" id="ProtNLM"/>
    </source>
</evidence>
<dbReference type="OrthoDB" id="5320938at2759"/>
<dbReference type="Proteomes" id="UP000799640">
    <property type="component" value="Unassembled WGS sequence"/>
</dbReference>
<sequence>MLFSKNSVLALAAFAVGQAVATSIPHRHFHTKRAANEAVELPTKRNLLTTDAASILTTLGVKSAGINAAAPNGAVWLGPGGPYTNEFINNSTATIIAVVWGSWGSWVNAQQPLITVSLAPGQTQVVSFANGQSGGWAGIYPDTKLVNGQISETWGEYTFSNPWSTFDVSREVNMKGHVMSIEAPNCVSNFDKCVFVCDDASATSCITGYSLKNCATGSQPGAGAGTYAGAASGGCTGLGESAALKTYFL</sequence>
<gene>
    <name evidence="2" type="ORF">EJ06DRAFT_536456</name>
</gene>
<keyword evidence="3" id="KW-1185">Reference proteome</keyword>
<organism evidence="2 3">
    <name type="scientific">Trichodelitschia bisporula</name>
    <dbReference type="NCBI Taxonomy" id="703511"/>
    <lineage>
        <taxon>Eukaryota</taxon>
        <taxon>Fungi</taxon>
        <taxon>Dikarya</taxon>
        <taxon>Ascomycota</taxon>
        <taxon>Pezizomycotina</taxon>
        <taxon>Dothideomycetes</taxon>
        <taxon>Dothideomycetes incertae sedis</taxon>
        <taxon>Phaeotrichales</taxon>
        <taxon>Phaeotrichaceae</taxon>
        <taxon>Trichodelitschia</taxon>
    </lineage>
</organism>
<evidence type="ECO:0000256" key="1">
    <source>
        <dbReference type="SAM" id="SignalP"/>
    </source>
</evidence>
<accession>A0A6G1I4N9</accession>
<proteinExistence type="predicted"/>
<dbReference type="GO" id="GO:0019863">
    <property type="term" value="F:IgE binding"/>
    <property type="evidence" value="ECO:0007669"/>
    <property type="project" value="InterPro"/>
</dbReference>
<dbReference type="InterPro" id="IPR038903">
    <property type="entry name" value="Allergen_Asp_f_4"/>
</dbReference>